<keyword evidence="6" id="KW-1185">Reference proteome</keyword>
<accession>A0ABP0RF35</accession>
<proteinExistence type="predicted"/>
<feature type="region of interest" description="Disordered" evidence="3">
    <location>
        <begin position="426"/>
        <end position="447"/>
    </location>
</feature>
<keyword evidence="1" id="KW-0862">Zinc</keyword>
<organism evidence="5 6">
    <name type="scientific">Durusdinium trenchii</name>
    <dbReference type="NCBI Taxonomy" id="1381693"/>
    <lineage>
        <taxon>Eukaryota</taxon>
        <taxon>Sar</taxon>
        <taxon>Alveolata</taxon>
        <taxon>Dinophyceae</taxon>
        <taxon>Suessiales</taxon>
        <taxon>Symbiodiniaceae</taxon>
        <taxon>Durusdinium</taxon>
    </lineage>
</organism>
<evidence type="ECO:0000259" key="4">
    <source>
        <dbReference type="PROSITE" id="PS50158"/>
    </source>
</evidence>
<comment type="caution">
    <text evidence="5">The sequence shown here is derived from an EMBL/GenBank/DDBJ whole genome shotgun (WGS) entry which is preliminary data.</text>
</comment>
<feature type="coiled-coil region" evidence="2">
    <location>
        <begin position="362"/>
        <end position="389"/>
    </location>
</feature>
<dbReference type="Gene3D" id="4.10.60.10">
    <property type="entry name" value="Zinc finger, CCHC-type"/>
    <property type="match status" value="1"/>
</dbReference>
<reference evidence="5 6" key="1">
    <citation type="submission" date="2024-02" db="EMBL/GenBank/DDBJ databases">
        <authorList>
            <person name="Chen Y."/>
            <person name="Shah S."/>
            <person name="Dougan E. K."/>
            <person name="Thang M."/>
            <person name="Chan C."/>
        </authorList>
    </citation>
    <scope>NUCLEOTIDE SEQUENCE [LARGE SCALE GENOMIC DNA]</scope>
</reference>
<dbReference type="PROSITE" id="PS50158">
    <property type="entry name" value="ZF_CCHC"/>
    <property type="match status" value="1"/>
</dbReference>
<feature type="compositionally biased region" description="Basic and acidic residues" evidence="3">
    <location>
        <begin position="105"/>
        <end position="114"/>
    </location>
</feature>
<evidence type="ECO:0000256" key="2">
    <source>
        <dbReference type="SAM" id="Coils"/>
    </source>
</evidence>
<sequence>MYTIWPKGDAWRFLAWPFLELKPHVMGKESPHWPPEIPSDCCNEMDILYSYPPVTQDWEESQMAFYGGLAVGIVYAFGGEGPSLGPLNPGKKQTVGGDQQAVKAESARRREDGNGRQWRAVRPDEEENDSESSQSRPTPARSSETGHSGGGSGGGRSSVGPPPSYDGDRSAGAWDEYRIRARLWLRTTPIEERARGPRMLQALTGQAFESMKHLADSDEWMEDPRNGQLLLDKMAKPSFFGKEELESLWSALQKLLYTKLRNDEDDLGSFRNKFEEAVRKITKHGVTLPDQALGFLYLKQLRVDSSTLERIITMTNGDLGLEEVMTAARKLKMRLIDETEDKKKHIWIQDLAEDGAEPSADGDAQDEELEALEGALQDLDDEIDPINEDEAKDVLMNLIKQKVTGPVQSMSYRQVQNMKRDIQNARGFRAVQSTQQPRGRSDRPKADLGYLKSITRCKNCNMVGHWHRECPHKKPFNGETPVPPASQKQGWWTLCETINEEMQRPQSSE</sequence>
<feature type="compositionally biased region" description="Gly residues" evidence="3">
    <location>
        <begin position="147"/>
        <end position="157"/>
    </location>
</feature>
<feature type="region of interest" description="Disordered" evidence="3">
    <location>
        <begin position="85"/>
        <end position="171"/>
    </location>
</feature>
<dbReference type="EMBL" id="CAXAMN010025806">
    <property type="protein sequence ID" value="CAK9098363.1"/>
    <property type="molecule type" value="Genomic_DNA"/>
</dbReference>
<evidence type="ECO:0000256" key="3">
    <source>
        <dbReference type="SAM" id="MobiDB-lite"/>
    </source>
</evidence>
<dbReference type="Proteomes" id="UP001642484">
    <property type="component" value="Unassembled WGS sequence"/>
</dbReference>
<dbReference type="SUPFAM" id="SSF57756">
    <property type="entry name" value="Retrovirus zinc finger-like domains"/>
    <property type="match status" value="1"/>
</dbReference>
<protein>
    <recommendedName>
        <fullName evidence="4">CCHC-type domain-containing protein</fullName>
    </recommendedName>
</protein>
<gene>
    <name evidence="5" type="ORF">CCMP2556_LOCUS46605</name>
</gene>
<feature type="domain" description="CCHC-type" evidence="4">
    <location>
        <begin position="456"/>
        <end position="471"/>
    </location>
</feature>
<evidence type="ECO:0000313" key="6">
    <source>
        <dbReference type="Proteomes" id="UP001642484"/>
    </source>
</evidence>
<keyword evidence="1" id="KW-0863">Zinc-finger</keyword>
<evidence type="ECO:0000256" key="1">
    <source>
        <dbReference type="PROSITE-ProRule" id="PRU00047"/>
    </source>
</evidence>
<dbReference type="InterPro" id="IPR036875">
    <property type="entry name" value="Znf_CCHC_sf"/>
</dbReference>
<evidence type="ECO:0000313" key="5">
    <source>
        <dbReference type="EMBL" id="CAK9098363.1"/>
    </source>
</evidence>
<keyword evidence="1" id="KW-0479">Metal-binding</keyword>
<dbReference type="InterPro" id="IPR001878">
    <property type="entry name" value="Znf_CCHC"/>
</dbReference>
<keyword evidence="2" id="KW-0175">Coiled coil</keyword>
<name>A0ABP0RF35_9DINO</name>